<sequence>MNQQRPTEIDSLLSNGHSSHGYDSKSEEHSVVDYRRRRRSVLAGATIIAGTTLALSLLSTYFPFSPRGGQFQFDPNEQRGTLQLLTENALSSIWPNVTYRSSNGSNGHHPRGKVQVIDGKRNTHNNDNVVRCTSQVMIMRHCDKEVKLNIHGHKRTTDMRDKHGDRHCNAKGKARSEYIATLFVDHDNYHELLDGNGYKVKDGIPPVPMVKSTFSKVHSSAASKKPQFPVPLKLYALSAKRPSDKPSKEHANYREIETITPLSNKFHLDVDERFGVEEEGLLAKDFFQSLSESVTQSLKMKSPSSSHNSNTVEEGLGKTLCNGGLSVVNWKHSRIPILARALGCGIGDGCPRKYKSDDFDTLWLLTFQYTLMLREVNPDVLNDIDPSLGLESLSWSSSTISQDDQPSSSLRQRHLNKNEKHSNHVGSWKVTAKLVNEGFEPQ</sequence>
<dbReference type="EMBL" id="JALLBG020000078">
    <property type="protein sequence ID" value="KAL3767060.1"/>
    <property type="molecule type" value="Genomic_DNA"/>
</dbReference>
<evidence type="ECO:0000256" key="2">
    <source>
        <dbReference type="SAM" id="Phobius"/>
    </source>
</evidence>
<evidence type="ECO:0000313" key="3">
    <source>
        <dbReference type="EMBL" id="KAL3767060.1"/>
    </source>
</evidence>
<keyword evidence="2" id="KW-0472">Membrane</keyword>
<dbReference type="Proteomes" id="UP001530293">
    <property type="component" value="Unassembled WGS sequence"/>
</dbReference>
<feature type="region of interest" description="Disordered" evidence="1">
    <location>
        <begin position="398"/>
        <end position="428"/>
    </location>
</feature>
<feature type="region of interest" description="Disordered" evidence="1">
    <location>
        <begin position="1"/>
        <end position="31"/>
    </location>
</feature>
<evidence type="ECO:0000313" key="4">
    <source>
        <dbReference type="Proteomes" id="UP001530293"/>
    </source>
</evidence>
<accession>A0ABD3MSY1</accession>
<name>A0ABD3MSY1_9STRA</name>
<feature type="compositionally biased region" description="Basic and acidic residues" evidence="1">
    <location>
        <begin position="20"/>
        <end position="31"/>
    </location>
</feature>
<proteinExistence type="predicted"/>
<keyword evidence="2" id="KW-0812">Transmembrane</keyword>
<comment type="caution">
    <text evidence="3">The sequence shown here is derived from an EMBL/GenBank/DDBJ whole genome shotgun (WGS) entry which is preliminary data.</text>
</comment>
<feature type="compositionally biased region" description="Polar residues" evidence="1">
    <location>
        <begin position="1"/>
        <end position="18"/>
    </location>
</feature>
<organism evidence="3 4">
    <name type="scientific">Discostella pseudostelligera</name>
    <dbReference type="NCBI Taxonomy" id="259834"/>
    <lineage>
        <taxon>Eukaryota</taxon>
        <taxon>Sar</taxon>
        <taxon>Stramenopiles</taxon>
        <taxon>Ochrophyta</taxon>
        <taxon>Bacillariophyta</taxon>
        <taxon>Coscinodiscophyceae</taxon>
        <taxon>Thalassiosirophycidae</taxon>
        <taxon>Stephanodiscales</taxon>
        <taxon>Stephanodiscaceae</taxon>
        <taxon>Discostella</taxon>
    </lineage>
</organism>
<feature type="transmembrane region" description="Helical" evidence="2">
    <location>
        <begin position="41"/>
        <end position="64"/>
    </location>
</feature>
<evidence type="ECO:0000256" key="1">
    <source>
        <dbReference type="SAM" id="MobiDB-lite"/>
    </source>
</evidence>
<gene>
    <name evidence="3" type="ORF">ACHAWU_004558</name>
</gene>
<keyword evidence="2" id="KW-1133">Transmembrane helix</keyword>
<protein>
    <submittedName>
        <fullName evidence="3">Uncharacterized protein</fullName>
    </submittedName>
</protein>
<reference evidence="3 4" key="1">
    <citation type="submission" date="2024-10" db="EMBL/GenBank/DDBJ databases">
        <title>Updated reference genomes for cyclostephanoid diatoms.</title>
        <authorList>
            <person name="Roberts W.R."/>
            <person name="Alverson A.J."/>
        </authorList>
    </citation>
    <scope>NUCLEOTIDE SEQUENCE [LARGE SCALE GENOMIC DNA]</scope>
    <source>
        <strain evidence="3 4">AJA232-27</strain>
    </source>
</reference>
<keyword evidence="4" id="KW-1185">Reference proteome</keyword>
<dbReference type="AlphaFoldDB" id="A0ABD3MSY1"/>